<protein>
    <submittedName>
        <fullName evidence="1">Uncharacterized protein</fullName>
    </submittedName>
</protein>
<gene>
    <name evidence="1" type="ORF">KIMC2_17110</name>
</gene>
<accession>A0AAU9CT15</accession>
<dbReference type="Proteomes" id="UP001321804">
    <property type="component" value="Chromosome"/>
</dbReference>
<dbReference type="AlphaFoldDB" id="A0AAU9CT15"/>
<reference evidence="1 2" key="1">
    <citation type="journal article" date="2023" name="Microbiol. Spectr.">
        <title>Symbiosis of Carpenter Bees with Uncharacterized Lactic Acid Bacteria Showing NAD Auxotrophy.</title>
        <authorList>
            <person name="Kawasaki S."/>
            <person name="Ozawa K."/>
            <person name="Mori T."/>
            <person name="Yamamoto A."/>
            <person name="Ito M."/>
            <person name="Ohkuma M."/>
            <person name="Sakamoto M."/>
            <person name="Matsutani M."/>
        </authorList>
    </citation>
    <scope>NUCLEOTIDE SEQUENCE [LARGE SCALE GENOMIC DNA]</scope>
    <source>
        <strain evidence="1 2">KimC2</strain>
    </source>
</reference>
<dbReference type="KEGG" id="xak:KIMC2_17110"/>
<dbReference type="RefSeq" id="WP_317695970.1">
    <property type="nucleotide sequence ID" value="NZ_AP026801.1"/>
</dbReference>
<name>A0AAU9CT15_9LACO</name>
<keyword evidence="2" id="KW-1185">Reference proteome</keyword>
<dbReference type="EMBL" id="AP026801">
    <property type="protein sequence ID" value="BDR57149.1"/>
    <property type="molecule type" value="Genomic_DNA"/>
</dbReference>
<evidence type="ECO:0000313" key="1">
    <source>
        <dbReference type="EMBL" id="BDR57149.1"/>
    </source>
</evidence>
<evidence type="ECO:0000313" key="2">
    <source>
        <dbReference type="Proteomes" id="UP001321804"/>
    </source>
</evidence>
<sequence>MLVLGFFSELNYEDKKDQDDNEVIQHLIAEATYRHDVKELKKIKRMVEESDI</sequence>
<organism evidence="1 2">
    <name type="scientific">Xylocopilactobacillus apis</name>
    <dbReference type="NCBI Taxonomy" id="2932183"/>
    <lineage>
        <taxon>Bacteria</taxon>
        <taxon>Bacillati</taxon>
        <taxon>Bacillota</taxon>
        <taxon>Bacilli</taxon>
        <taxon>Lactobacillales</taxon>
        <taxon>Lactobacillaceae</taxon>
        <taxon>Xylocopilactobacillus</taxon>
    </lineage>
</organism>
<proteinExistence type="predicted"/>